<dbReference type="InterPro" id="IPR042099">
    <property type="entry name" value="ANL_N_sf"/>
</dbReference>
<comment type="caution">
    <text evidence="7">The sequence shown here is derived from an EMBL/GenBank/DDBJ whole genome shotgun (WGS) entry which is preliminary data.</text>
</comment>
<evidence type="ECO:0000259" key="5">
    <source>
        <dbReference type="PROSITE" id="PS50090"/>
    </source>
</evidence>
<evidence type="ECO:0000256" key="2">
    <source>
        <dbReference type="ARBA" id="ARBA00022553"/>
    </source>
</evidence>
<dbReference type="Pfam" id="PF13921">
    <property type="entry name" value="Myb_DNA-bind_6"/>
    <property type="match status" value="1"/>
</dbReference>
<dbReference type="InterPro" id="IPR036736">
    <property type="entry name" value="ACP-like_sf"/>
</dbReference>
<dbReference type="Pfam" id="PF23562">
    <property type="entry name" value="AMP-binding_C_3"/>
    <property type="match status" value="1"/>
</dbReference>
<evidence type="ECO:0000256" key="1">
    <source>
        <dbReference type="ARBA" id="ARBA00022450"/>
    </source>
</evidence>
<evidence type="ECO:0000256" key="3">
    <source>
        <dbReference type="ARBA" id="ARBA00022857"/>
    </source>
</evidence>
<proteinExistence type="predicted"/>
<feature type="domain" description="Myb-like" evidence="5">
    <location>
        <begin position="139"/>
        <end position="185"/>
    </location>
</feature>
<keyword evidence="1" id="KW-0596">Phosphopantetheine</keyword>
<dbReference type="SMART" id="SM00717">
    <property type="entry name" value="SANT"/>
    <property type="match status" value="3"/>
</dbReference>
<dbReference type="InterPro" id="IPR036291">
    <property type="entry name" value="NAD(P)-bd_dom_sf"/>
</dbReference>
<protein>
    <recommendedName>
        <fullName evidence="9">AMP-binding enzyme</fullName>
    </recommendedName>
</protein>
<dbReference type="SUPFAM" id="SSF51735">
    <property type="entry name" value="NAD(P)-binding Rossmann-fold domains"/>
    <property type="match status" value="1"/>
</dbReference>
<dbReference type="Pfam" id="PF00249">
    <property type="entry name" value="Myb_DNA-binding"/>
    <property type="match status" value="1"/>
</dbReference>
<dbReference type="InterPro" id="IPR020845">
    <property type="entry name" value="AMP-binding_CS"/>
</dbReference>
<feature type="domain" description="HTH myb-type" evidence="6">
    <location>
        <begin position="143"/>
        <end position="185"/>
    </location>
</feature>
<dbReference type="Gene3D" id="3.40.50.12780">
    <property type="entry name" value="N-terminal domain of ligase-like"/>
    <property type="match status" value="1"/>
</dbReference>
<evidence type="ECO:0008006" key="9">
    <source>
        <dbReference type="Google" id="ProtNLM"/>
    </source>
</evidence>
<name>A0AAI9XG37_9PEZI</name>
<dbReference type="SUPFAM" id="SSF47336">
    <property type="entry name" value="ACP-like"/>
    <property type="match status" value="1"/>
</dbReference>
<dbReference type="Gene3D" id="1.10.10.60">
    <property type="entry name" value="Homeodomain-like"/>
    <property type="match status" value="3"/>
</dbReference>
<feature type="compositionally biased region" description="Acidic residues" evidence="4">
    <location>
        <begin position="227"/>
        <end position="250"/>
    </location>
</feature>
<dbReference type="PROSITE" id="PS50090">
    <property type="entry name" value="MYB_LIKE"/>
    <property type="match status" value="3"/>
</dbReference>
<evidence type="ECO:0000313" key="8">
    <source>
        <dbReference type="Proteomes" id="UP001239795"/>
    </source>
</evidence>
<dbReference type="PROSITE" id="PS51294">
    <property type="entry name" value="HTH_MYB"/>
    <property type="match status" value="2"/>
</dbReference>
<dbReference type="PANTHER" id="PTHR43439">
    <property type="entry name" value="PHENYLACETATE-COENZYME A LIGASE"/>
    <property type="match status" value="1"/>
</dbReference>
<feature type="domain" description="Myb-like" evidence="5">
    <location>
        <begin position="2"/>
        <end position="80"/>
    </location>
</feature>
<evidence type="ECO:0000256" key="4">
    <source>
        <dbReference type="SAM" id="MobiDB-lite"/>
    </source>
</evidence>
<keyword evidence="2" id="KW-0597">Phosphoprotein</keyword>
<reference evidence="7 8" key="1">
    <citation type="submission" date="2016-10" db="EMBL/GenBank/DDBJ databases">
        <title>The genome sequence of Colletotrichum fioriniae PJ7.</title>
        <authorList>
            <person name="Baroncelli R."/>
        </authorList>
    </citation>
    <scope>NUCLEOTIDE SEQUENCE [LARGE SCALE GENOMIC DNA]</scope>
    <source>
        <strain evidence="7">Col 31</strain>
    </source>
</reference>
<keyword evidence="8" id="KW-1185">Reference proteome</keyword>
<keyword evidence="3" id="KW-0521">NADP</keyword>
<dbReference type="CDD" id="cd00167">
    <property type="entry name" value="SANT"/>
    <property type="match status" value="3"/>
</dbReference>
<dbReference type="InterPro" id="IPR013120">
    <property type="entry name" value="FAR_NAD-bd"/>
</dbReference>
<dbReference type="InterPro" id="IPR017930">
    <property type="entry name" value="Myb_dom"/>
</dbReference>
<dbReference type="InterPro" id="IPR001005">
    <property type="entry name" value="SANT/Myb"/>
</dbReference>
<dbReference type="SUPFAM" id="SSF56801">
    <property type="entry name" value="Acetyl-CoA synthetase-like"/>
    <property type="match status" value="1"/>
</dbReference>
<dbReference type="Pfam" id="PF07993">
    <property type="entry name" value="NAD_binding_4"/>
    <property type="match status" value="1"/>
</dbReference>
<dbReference type="PROSITE" id="PS00455">
    <property type="entry name" value="AMP_BINDING"/>
    <property type="match status" value="1"/>
</dbReference>
<dbReference type="EMBL" id="MLGG01000090">
    <property type="protein sequence ID" value="KAK1446168.1"/>
    <property type="molecule type" value="Genomic_DNA"/>
</dbReference>
<feature type="region of interest" description="Disordered" evidence="4">
    <location>
        <begin position="391"/>
        <end position="417"/>
    </location>
</feature>
<accession>A0AAI9XG37</accession>
<dbReference type="Pfam" id="PF00501">
    <property type="entry name" value="AMP-binding"/>
    <property type="match status" value="1"/>
</dbReference>
<organism evidence="7 8">
    <name type="scientific">Colletotrichum melonis</name>
    <dbReference type="NCBI Taxonomy" id="1209925"/>
    <lineage>
        <taxon>Eukaryota</taxon>
        <taxon>Fungi</taxon>
        <taxon>Dikarya</taxon>
        <taxon>Ascomycota</taxon>
        <taxon>Pezizomycotina</taxon>
        <taxon>Sordariomycetes</taxon>
        <taxon>Hypocreomycetidae</taxon>
        <taxon>Glomerellales</taxon>
        <taxon>Glomerellaceae</taxon>
        <taxon>Colletotrichum</taxon>
        <taxon>Colletotrichum acutatum species complex</taxon>
    </lineage>
</organism>
<dbReference type="Gene3D" id="3.40.50.720">
    <property type="entry name" value="NAD(P)-binding Rossmann-like Domain"/>
    <property type="match status" value="1"/>
</dbReference>
<dbReference type="InterPro" id="IPR000873">
    <property type="entry name" value="AMP-dep_synth/lig_dom"/>
</dbReference>
<dbReference type="Gene3D" id="1.10.1200.10">
    <property type="entry name" value="ACP-like"/>
    <property type="match status" value="1"/>
</dbReference>
<dbReference type="InterPro" id="IPR051414">
    <property type="entry name" value="Adenylate-forming_Reductase"/>
</dbReference>
<evidence type="ECO:0000313" key="7">
    <source>
        <dbReference type="EMBL" id="KAK1446168.1"/>
    </source>
</evidence>
<feature type="domain" description="Myb-like" evidence="5">
    <location>
        <begin position="82"/>
        <end position="138"/>
    </location>
</feature>
<feature type="domain" description="HTH myb-type" evidence="6">
    <location>
        <begin position="80"/>
        <end position="142"/>
    </location>
</feature>
<dbReference type="Proteomes" id="UP001239795">
    <property type="component" value="Unassembled WGS sequence"/>
</dbReference>
<evidence type="ECO:0000259" key="6">
    <source>
        <dbReference type="PROSITE" id="PS51294"/>
    </source>
</evidence>
<dbReference type="PANTHER" id="PTHR43439:SF2">
    <property type="entry name" value="ENZYME, PUTATIVE (JCVI)-RELATED"/>
    <property type="match status" value="1"/>
</dbReference>
<dbReference type="InterPro" id="IPR009057">
    <property type="entry name" value="Homeodomain-like_sf"/>
</dbReference>
<gene>
    <name evidence="7" type="ORF">CMEL01_10411</name>
</gene>
<feature type="region of interest" description="Disordered" evidence="4">
    <location>
        <begin position="188"/>
        <end position="258"/>
    </location>
</feature>
<dbReference type="SUPFAM" id="SSF46689">
    <property type="entry name" value="Homeodomain-like"/>
    <property type="match status" value="2"/>
</dbReference>
<sequence>MPPTRERRWWTSQEDDILKREVQGKSTNPISPLVTRAANSNKDIHLPVRQGGSVQNWNDIAMSLPGRTNKDCRKRWAKIQVDIRKGAWTQEEDERLQKAVVQLGCKWSQVGAMVQSRNADLLRCILAAECAKRWQHVLGPDVKHCSWTPEEDKKLLDAMGKFGNNWKQIGLTELPDRSTHDLRNRQVEKSLILGRRSRHAQANGSSSSSRSLPETHDEEMASSSPDVNDEDESCDGDGDDVFDEGSECEMTDSSGNQKHQLVMDMSLLSEEPVEATELGPTSMIIPDYRHSDTFLAVPALELPGTTFNMFDPSCIGTSDHSSGNSAIQTPDSDWMSWLNSLENDTSVSLKSRPSWWDEGLTDQSYFDDSSYGSFDVNTAGISDTIHISRARKRVKGETSPPRASLGPVTPAENPSKDNGQMGLVTLSLDQVDPIIANEIIGSVMKHSAGLKINYIVIILVQEFQQGPEFCHFCAQRSSPTWVQVHLIGSIKCPIVCKYTRWLPQFKLSYSPIFPCHPDTYAPMSSFRTPKVSLEPASTSGLRTLPELVDFHAKNNPKHLFCLQADANAAGNGHSFVPLSYETLQRAIIRCQAWLKEQATSLHAPKTEADGSVNKCAPVAVLMESHVGLVICVLACMGMGVPVVLLSARLSAPSARHLIRETGVKLALVSPRLFPLAFEAVGAEIQDGKEIPDESTIMIRSVSGYESFLADEPAEDQSHTFRAADADHYVSEDDRQVFILHSSGTSGLPKPIPCSHRYFLSYATCHNFESTKEAHGLTVSTLPFFHGFGFVSVCLSLNIGKTFCAPVPSTIPNGASIAALIEDSQAKALLTVPSILEEIEGLPDGRGHDILRKLDYAGFGGGRPKTSVGERLERSGVRLVGQYGATETGPMTPFFVPGKEHDWRRLRLRADILGPLQVKLDLIDADAEESAQTESEAERSYSYKLSMKPFGWQERFELQDIIVARTECASADDVGQLDFVITGRKDDLICLATGEKVRPTILESLLRQHEDVRDATAFGEGQFELGVIIEPVRPVEPSEMVNFKASIWPAIEEAGRQMDAHARITSSTAILVVAPEALPRSDKGTVLRSAVSRKFADEMAAVYRDLEASMVAPPIDLSSPASSIRNLVTQDVLGLDNGRDWEDDDDFFSGGMDSLQATRLRRLLTASLRATYAASKPGTANLLSTDMIKDDIVYRNPSVNKLVEALIPSSSKTNGVITETKLIEQLVDKYSSRGNHREQRKSAVLLTGGTGSLGSFFVGRLLADDNVSNVICLNRPRKGNPTEAQKHAVTLRKVSVDENAWRKLEVHETNTADQWLGLPEAEYLRLAARVTHIVHIAWPMNFKMGLQSFEASFSSLLNLIQLARQASIHRAQKPKLLLVSSISTVGNYPSIKGQTLIPETSVEDQSWTLDLGYAKAKLVCEKIIERTAQDHPEIEAAVVRVGQIAGSSTGYWNASEHFVALCASSQKLGKFPDLRGTLSWLPVDLAAEALSEILFHQEPLSAVYHLENPARQSWEEVVRLMSEELRISRSSIIPLEAWLDLVDTVPEPGNPAAGLTRFLREDFAKMSCGFVVLDTSNSRNVSSTLANMTSVGENLIRAYVSYWKSIKTLA</sequence>